<keyword evidence="2 15" id="KW-0963">Cytoplasm</keyword>
<evidence type="ECO:0000313" key="16">
    <source>
        <dbReference type="EMBL" id="MDT0581837.1"/>
    </source>
</evidence>
<comment type="catalytic activity">
    <reaction evidence="7 15">
        <text>N-terminal L-lysyl-[protein] + L-leucyl-tRNA(Leu) = N-terminal L-leucyl-L-lysyl-[protein] + tRNA(Leu) + H(+)</text>
        <dbReference type="Rhea" id="RHEA:12340"/>
        <dbReference type="Rhea" id="RHEA-COMP:9613"/>
        <dbReference type="Rhea" id="RHEA-COMP:9622"/>
        <dbReference type="Rhea" id="RHEA-COMP:12670"/>
        <dbReference type="Rhea" id="RHEA-COMP:12671"/>
        <dbReference type="ChEBI" id="CHEBI:15378"/>
        <dbReference type="ChEBI" id="CHEBI:65249"/>
        <dbReference type="ChEBI" id="CHEBI:78442"/>
        <dbReference type="ChEBI" id="CHEBI:78494"/>
        <dbReference type="ChEBI" id="CHEBI:133043"/>
        <dbReference type="EC" id="2.3.2.6"/>
    </reaction>
</comment>
<evidence type="ECO:0000256" key="9">
    <source>
        <dbReference type="ARBA" id="ARBA00061535"/>
    </source>
</evidence>
<dbReference type="EMBL" id="JAVRIE010000001">
    <property type="protein sequence ID" value="MDT0581837.1"/>
    <property type="molecule type" value="Genomic_DNA"/>
</dbReference>
<dbReference type="InterPro" id="IPR016181">
    <property type="entry name" value="Acyl_CoA_acyltransferase"/>
</dbReference>
<proteinExistence type="inferred from homology"/>
<evidence type="ECO:0000256" key="3">
    <source>
        <dbReference type="ARBA" id="ARBA00022679"/>
    </source>
</evidence>
<dbReference type="HAMAP" id="MF_00688">
    <property type="entry name" value="Leu_Phe_trans"/>
    <property type="match status" value="1"/>
</dbReference>
<dbReference type="EC" id="2.3.2.6" evidence="10 15"/>
<accession>A0AAW8QY08</accession>
<comment type="catalytic activity">
    <reaction evidence="6 15">
        <text>N-terminal L-arginyl-[protein] + L-leucyl-tRNA(Leu) = N-terminal L-leucyl-L-arginyl-[protein] + tRNA(Leu) + H(+)</text>
        <dbReference type="Rhea" id="RHEA:50416"/>
        <dbReference type="Rhea" id="RHEA-COMP:9613"/>
        <dbReference type="Rhea" id="RHEA-COMP:9622"/>
        <dbReference type="Rhea" id="RHEA-COMP:12672"/>
        <dbReference type="Rhea" id="RHEA-COMP:12673"/>
        <dbReference type="ChEBI" id="CHEBI:15378"/>
        <dbReference type="ChEBI" id="CHEBI:64719"/>
        <dbReference type="ChEBI" id="CHEBI:78442"/>
        <dbReference type="ChEBI" id="CHEBI:78494"/>
        <dbReference type="ChEBI" id="CHEBI:133044"/>
        <dbReference type="EC" id="2.3.2.6"/>
    </reaction>
</comment>
<evidence type="ECO:0000256" key="8">
    <source>
        <dbReference type="ARBA" id="ARBA00054043"/>
    </source>
</evidence>
<dbReference type="Pfam" id="PF03588">
    <property type="entry name" value="Leu_Phe_trans"/>
    <property type="match status" value="1"/>
</dbReference>
<dbReference type="InterPro" id="IPR004616">
    <property type="entry name" value="Leu/Phe-tRNA_Trfase"/>
</dbReference>
<reference evidence="16 17" key="1">
    <citation type="submission" date="2023-09" db="EMBL/GenBank/DDBJ databases">
        <authorList>
            <person name="Rey-Velasco X."/>
        </authorList>
    </citation>
    <scope>NUCLEOTIDE SEQUENCE [LARGE SCALE GENOMIC DNA]</scope>
    <source>
        <strain evidence="16 17">W409</strain>
    </source>
</reference>
<dbReference type="NCBIfam" id="TIGR00667">
    <property type="entry name" value="aat"/>
    <property type="match status" value="1"/>
</dbReference>
<comment type="function">
    <text evidence="8 15">Functions in the N-end rule pathway of protein degradation where it conjugates Leu, Phe and, less efficiently, Met from aminoacyl-tRNAs to the N-termini of proteins containing an N-terminal arginine or lysine.</text>
</comment>
<keyword evidence="17" id="KW-1185">Reference proteome</keyword>
<organism evidence="16 17">
    <name type="scientific">Brumicola blandensis</name>
    <dbReference type="NCBI Taxonomy" id="3075611"/>
    <lineage>
        <taxon>Bacteria</taxon>
        <taxon>Pseudomonadati</taxon>
        <taxon>Pseudomonadota</taxon>
        <taxon>Gammaproteobacteria</taxon>
        <taxon>Alteromonadales</taxon>
        <taxon>Alteromonadaceae</taxon>
        <taxon>Brumicola</taxon>
    </lineage>
</organism>
<evidence type="ECO:0000256" key="5">
    <source>
        <dbReference type="ARBA" id="ARBA00050607"/>
    </source>
</evidence>
<keyword evidence="3 15" id="KW-0808">Transferase</keyword>
<dbReference type="AlphaFoldDB" id="A0AAW8QY08"/>
<evidence type="ECO:0000256" key="4">
    <source>
        <dbReference type="ARBA" id="ARBA00023315"/>
    </source>
</evidence>
<evidence type="ECO:0000256" key="12">
    <source>
        <dbReference type="ARBA" id="ARBA00077136"/>
    </source>
</evidence>
<sequence>MLELFRLDHTNRFPALEFALEEPNGLLAFGGDLSTERLISAYSQGIFPWFSDGDPYLWWSPDPRGILMLEDFHLSKSLQKSIRKKYFRVTLNNNFRAVINECANVPRKITGLGQVGETSDLTWITDDMKEAYERLHEAGVAHSIEVWEQQELVGGLYGVAIGGVFCGESMFHLRTDASKVALYALVQHMQKHCLGFIDCQMGTSHLSSLGCKEIDREAFISLLHRHTETNTNEEVWRPQSISNLIYAENHSSPQVVTNTSSISLE</sequence>
<comment type="catalytic activity">
    <reaction evidence="5 15">
        <text>L-phenylalanyl-tRNA(Phe) + an N-terminal L-alpha-aminoacyl-[protein] = an N-terminal L-phenylalanyl-L-alpha-aminoacyl-[protein] + tRNA(Phe)</text>
        <dbReference type="Rhea" id="RHEA:43632"/>
        <dbReference type="Rhea" id="RHEA-COMP:9668"/>
        <dbReference type="Rhea" id="RHEA-COMP:9699"/>
        <dbReference type="Rhea" id="RHEA-COMP:10636"/>
        <dbReference type="Rhea" id="RHEA-COMP:10637"/>
        <dbReference type="ChEBI" id="CHEBI:78442"/>
        <dbReference type="ChEBI" id="CHEBI:78531"/>
        <dbReference type="ChEBI" id="CHEBI:78597"/>
        <dbReference type="ChEBI" id="CHEBI:83561"/>
        <dbReference type="EC" id="2.3.2.6"/>
    </reaction>
</comment>
<evidence type="ECO:0000256" key="6">
    <source>
        <dbReference type="ARBA" id="ARBA00050652"/>
    </source>
</evidence>
<evidence type="ECO:0000256" key="1">
    <source>
        <dbReference type="ARBA" id="ARBA00004496"/>
    </source>
</evidence>
<evidence type="ECO:0000256" key="14">
    <source>
        <dbReference type="ARBA" id="ARBA00083640"/>
    </source>
</evidence>
<protein>
    <recommendedName>
        <fullName evidence="11 15">Leucyl/phenylalanyl-tRNA--protein transferase</fullName>
        <ecNumber evidence="10 15">2.3.2.6</ecNumber>
    </recommendedName>
    <alternativeName>
        <fullName evidence="12 15">L/F-transferase</fullName>
    </alternativeName>
    <alternativeName>
        <fullName evidence="13 15">Leucyltransferase</fullName>
    </alternativeName>
    <alternativeName>
        <fullName evidence="14 15">Phenyalanyltransferase</fullName>
    </alternativeName>
</protein>
<comment type="similarity">
    <text evidence="9 15">Belongs to the L/F-transferase family.</text>
</comment>
<keyword evidence="4 15" id="KW-0012">Acyltransferase</keyword>
<dbReference type="GO" id="GO:0005737">
    <property type="term" value="C:cytoplasm"/>
    <property type="evidence" value="ECO:0007669"/>
    <property type="project" value="UniProtKB-SubCell"/>
</dbReference>
<dbReference type="Gene3D" id="3.40.630.70">
    <property type="entry name" value="Leucyl/phenylalanyl-tRNA-protein transferase, C-terminal domain"/>
    <property type="match status" value="1"/>
</dbReference>
<dbReference type="PANTHER" id="PTHR30098">
    <property type="entry name" value="LEUCYL/PHENYLALANYL-TRNA--PROTEIN TRANSFERASE"/>
    <property type="match status" value="1"/>
</dbReference>
<evidence type="ECO:0000256" key="15">
    <source>
        <dbReference type="HAMAP-Rule" id="MF_00688"/>
    </source>
</evidence>
<comment type="subcellular location">
    <subcellularLocation>
        <location evidence="1 15">Cytoplasm</location>
    </subcellularLocation>
</comment>
<name>A0AAW8QY08_9ALTE</name>
<dbReference type="SUPFAM" id="SSF55729">
    <property type="entry name" value="Acyl-CoA N-acyltransferases (Nat)"/>
    <property type="match status" value="1"/>
</dbReference>
<dbReference type="RefSeq" id="WP_311360726.1">
    <property type="nucleotide sequence ID" value="NZ_JAVRIE010000001.1"/>
</dbReference>
<gene>
    <name evidence="15 16" type="primary">aat</name>
    <name evidence="16" type="ORF">RM544_04735</name>
</gene>
<dbReference type="FunFam" id="3.30.70.3550:FF:000001">
    <property type="entry name" value="Leucyl/phenylalanyl-tRNA--protein transferase"/>
    <property type="match status" value="1"/>
</dbReference>
<dbReference type="InterPro" id="IPR042203">
    <property type="entry name" value="Leu/Phe-tRNA_Trfase_C"/>
</dbReference>
<comment type="caution">
    <text evidence="16">The sequence shown here is derived from an EMBL/GenBank/DDBJ whole genome shotgun (WGS) entry which is preliminary data.</text>
</comment>
<dbReference type="PANTHER" id="PTHR30098:SF2">
    <property type="entry name" value="LEUCYL_PHENYLALANYL-TRNA--PROTEIN TRANSFERASE"/>
    <property type="match status" value="1"/>
</dbReference>
<dbReference type="GO" id="GO:0008914">
    <property type="term" value="F:leucyl-tRNA--protein transferase activity"/>
    <property type="evidence" value="ECO:0007669"/>
    <property type="project" value="UniProtKB-UniRule"/>
</dbReference>
<dbReference type="Proteomes" id="UP001249020">
    <property type="component" value="Unassembled WGS sequence"/>
</dbReference>
<evidence type="ECO:0000256" key="11">
    <source>
        <dbReference type="ARBA" id="ARBA00074372"/>
    </source>
</evidence>
<evidence type="ECO:0000256" key="10">
    <source>
        <dbReference type="ARBA" id="ARBA00066767"/>
    </source>
</evidence>
<dbReference type="FunFam" id="3.40.630.70:FF:000001">
    <property type="entry name" value="Leucyl/phenylalanyl-tRNA--protein transferase"/>
    <property type="match status" value="1"/>
</dbReference>
<dbReference type="InterPro" id="IPR042221">
    <property type="entry name" value="Leu/Phe-tRNA_Trfase_N"/>
</dbReference>
<evidence type="ECO:0000313" key="17">
    <source>
        <dbReference type="Proteomes" id="UP001249020"/>
    </source>
</evidence>
<evidence type="ECO:0000256" key="2">
    <source>
        <dbReference type="ARBA" id="ARBA00022490"/>
    </source>
</evidence>
<evidence type="ECO:0000256" key="13">
    <source>
        <dbReference type="ARBA" id="ARBA00077165"/>
    </source>
</evidence>
<dbReference type="GO" id="GO:0030163">
    <property type="term" value="P:protein catabolic process"/>
    <property type="evidence" value="ECO:0007669"/>
    <property type="project" value="UniProtKB-UniRule"/>
</dbReference>
<dbReference type="Gene3D" id="3.30.70.3550">
    <property type="entry name" value="Leucyl/phenylalanyl-tRNA-protein transferase, N-terminal domain"/>
    <property type="match status" value="1"/>
</dbReference>
<evidence type="ECO:0000256" key="7">
    <source>
        <dbReference type="ARBA" id="ARBA00051538"/>
    </source>
</evidence>